<dbReference type="InParanoid" id="B0E4N0"/>
<gene>
    <name evidence="2" type="ORF">LACBIDRAFT_336183</name>
</gene>
<name>B0E4N0_LACBS</name>
<reference evidence="2 3" key="1">
    <citation type="journal article" date="2008" name="Nature">
        <title>The genome of Laccaria bicolor provides insights into mycorrhizal symbiosis.</title>
        <authorList>
            <person name="Martin F."/>
            <person name="Aerts A."/>
            <person name="Ahren D."/>
            <person name="Brun A."/>
            <person name="Danchin E.G.J."/>
            <person name="Duchaussoy F."/>
            <person name="Gibon J."/>
            <person name="Kohler A."/>
            <person name="Lindquist E."/>
            <person name="Pereda V."/>
            <person name="Salamov A."/>
            <person name="Shapiro H.J."/>
            <person name="Wuyts J."/>
            <person name="Blaudez D."/>
            <person name="Buee M."/>
            <person name="Brokstein P."/>
            <person name="Canbaeck B."/>
            <person name="Cohen D."/>
            <person name="Courty P.E."/>
            <person name="Coutinho P.M."/>
            <person name="Delaruelle C."/>
            <person name="Detter J.C."/>
            <person name="Deveau A."/>
            <person name="DiFazio S."/>
            <person name="Duplessis S."/>
            <person name="Fraissinet-Tachet L."/>
            <person name="Lucic E."/>
            <person name="Frey-Klett P."/>
            <person name="Fourrey C."/>
            <person name="Feussner I."/>
            <person name="Gay G."/>
            <person name="Grimwood J."/>
            <person name="Hoegger P.J."/>
            <person name="Jain P."/>
            <person name="Kilaru S."/>
            <person name="Labbe J."/>
            <person name="Lin Y.C."/>
            <person name="Legue V."/>
            <person name="Le Tacon F."/>
            <person name="Marmeisse R."/>
            <person name="Melayah D."/>
            <person name="Montanini B."/>
            <person name="Muratet M."/>
            <person name="Nehls U."/>
            <person name="Niculita-Hirzel H."/>
            <person name="Oudot-Le Secq M.P."/>
            <person name="Peter M."/>
            <person name="Quesneville H."/>
            <person name="Rajashekar B."/>
            <person name="Reich M."/>
            <person name="Rouhier N."/>
            <person name="Schmutz J."/>
            <person name="Yin T."/>
            <person name="Chalot M."/>
            <person name="Henrissat B."/>
            <person name="Kuees U."/>
            <person name="Lucas S."/>
            <person name="Van de Peer Y."/>
            <person name="Podila G.K."/>
            <person name="Polle A."/>
            <person name="Pukkila P.J."/>
            <person name="Richardson P.M."/>
            <person name="Rouze P."/>
            <person name="Sanders I.R."/>
            <person name="Stajich J.E."/>
            <person name="Tunlid A."/>
            <person name="Tuskan G."/>
            <person name="Grigoriev I.V."/>
        </authorList>
    </citation>
    <scope>NUCLEOTIDE SEQUENCE [LARGE SCALE GENOMIC DNA]</scope>
    <source>
        <strain evidence="3">S238N-H82 / ATCC MYA-4686</strain>
    </source>
</reference>
<feature type="compositionally biased region" description="Acidic residues" evidence="1">
    <location>
        <begin position="74"/>
        <end position="90"/>
    </location>
</feature>
<feature type="compositionally biased region" description="Basic residues" evidence="1">
    <location>
        <begin position="93"/>
        <end position="106"/>
    </location>
</feature>
<accession>B0E4N0</accession>
<evidence type="ECO:0000313" key="3">
    <source>
        <dbReference type="Proteomes" id="UP000001194"/>
    </source>
</evidence>
<dbReference type="Proteomes" id="UP000001194">
    <property type="component" value="Unassembled WGS sequence"/>
</dbReference>
<dbReference type="RefSeq" id="XP_001891148.1">
    <property type="nucleotide sequence ID" value="XM_001891113.1"/>
</dbReference>
<sequence>MLPPTGKQAGSLTKSDNARPAAKGPAVNKPQTGRSNPPSCQVPHPVNKQAPPGGEEAPRSTGHASRSAKTYQAIEDESSGELESDYEEEAEKTKKKKKVPHSRKVIKTPAVITAEMDEDAEWENADGEHADGDGSDRDDAVGQSRGKRKAMVGDEEDEENYEDQEEEEDDSRDKETIQWSKEDRHQEKMDALWKA</sequence>
<keyword evidence="3" id="KW-1185">Reference proteome</keyword>
<dbReference type="KEGG" id="lbc:LACBIDRAFT_336183"/>
<dbReference type="GeneID" id="6086804"/>
<feature type="region of interest" description="Disordered" evidence="1">
    <location>
        <begin position="1"/>
        <end position="195"/>
    </location>
</feature>
<feature type="compositionally biased region" description="Basic and acidic residues" evidence="1">
    <location>
        <begin position="171"/>
        <end position="195"/>
    </location>
</feature>
<feature type="compositionally biased region" description="Basic and acidic residues" evidence="1">
    <location>
        <begin position="126"/>
        <end position="140"/>
    </location>
</feature>
<feature type="compositionally biased region" description="Polar residues" evidence="1">
    <location>
        <begin position="29"/>
        <end position="39"/>
    </location>
</feature>
<feature type="compositionally biased region" description="Acidic residues" evidence="1">
    <location>
        <begin position="153"/>
        <end position="170"/>
    </location>
</feature>
<feature type="non-terminal residue" evidence="2">
    <location>
        <position position="195"/>
    </location>
</feature>
<dbReference type="AlphaFoldDB" id="B0E4N0"/>
<feature type="compositionally biased region" description="Acidic residues" evidence="1">
    <location>
        <begin position="115"/>
        <end position="125"/>
    </location>
</feature>
<dbReference type="EMBL" id="DS547465">
    <property type="protein sequence ID" value="EDQ98201.1"/>
    <property type="molecule type" value="Genomic_DNA"/>
</dbReference>
<dbReference type="HOGENOM" id="CLU_1399348_0_0_1"/>
<protein>
    <submittedName>
        <fullName evidence="2">Predicted protein</fullName>
    </submittedName>
</protein>
<evidence type="ECO:0000313" key="2">
    <source>
        <dbReference type="EMBL" id="EDQ98201.1"/>
    </source>
</evidence>
<evidence type="ECO:0000256" key="1">
    <source>
        <dbReference type="SAM" id="MobiDB-lite"/>
    </source>
</evidence>
<proteinExistence type="predicted"/>
<organism evidence="3">
    <name type="scientific">Laccaria bicolor (strain S238N-H82 / ATCC MYA-4686)</name>
    <name type="common">Bicoloured deceiver</name>
    <name type="synonym">Laccaria laccata var. bicolor</name>
    <dbReference type="NCBI Taxonomy" id="486041"/>
    <lineage>
        <taxon>Eukaryota</taxon>
        <taxon>Fungi</taxon>
        <taxon>Dikarya</taxon>
        <taxon>Basidiomycota</taxon>
        <taxon>Agaricomycotina</taxon>
        <taxon>Agaricomycetes</taxon>
        <taxon>Agaricomycetidae</taxon>
        <taxon>Agaricales</taxon>
        <taxon>Agaricineae</taxon>
        <taxon>Hydnangiaceae</taxon>
        <taxon>Laccaria</taxon>
    </lineage>
</organism>